<name>A0A9Q9AGX7_9PEZI</name>
<keyword evidence="3" id="KW-1185">Reference proteome</keyword>
<sequence length="176" mass="20473">MSQPIYIQPDQQKECLPSSRSMPQLRLYQPGYVYNSVEPVNIPHQVIPSRSAIPALDTSMSPTPPQTPDEPVSPRWRARQILSARWSLPTPPPTGWNINPTPPVPAAWSEGFAQDTARSGWLDMQQRDQYIELSKREDRHQCPSWFRRRLTKFRRILSVRPRREEIACYGCDCKYR</sequence>
<evidence type="ECO:0000313" key="2">
    <source>
        <dbReference type="EMBL" id="USW48875.1"/>
    </source>
</evidence>
<gene>
    <name evidence="2" type="ORF">Slin15195_G021940</name>
</gene>
<proteinExistence type="predicted"/>
<evidence type="ECO:0000313" key="3">
    <source>
        <dbReference type="Proteomes" id="UP001056384"/>
    </source>
</evidence>
<dbReference type="Proteomes" id="UP001056384">
    <property type="component" value="Chromosome 2"/>
</dbReference>
<accession>A0A9Q9AGX7</accession>
<feature type="region of interest" description="Disordered" evidence="1">
    <location>
        <begin position="1"/>
        <end position="21"/>
    </location>
</feature>
<dbReference type="EMBL" id="CP099419">
    <property type="protein sequence ID" value="USW48875.1"/>
    <property type="molecule type" value="Genomic_DNA"/>
</dbReference>
<organism evidence="2 3">
    <name type="scientific">Septoria linicola</name>
    <dbReference type="NCBI Taxonomy" id="215465"/>
    <lineage>
        <taxon>Eukaryota</taxon>
        <taxon>Fungi</taxon>
        <taxon>Dikarya</taxon>
        <taxon>Ascomycota</taxon>
        <taxon>Pezizomycotina</taxon>
        <taxon>Dothideomycetes</taxon>
        <taxon>Dothideomycetidae</taxon>
        <taxon>Mycosphaerellales</taxon>
        <taxon>Mycosphaerellaceae</taxon>
        <taxon>Septoria</taxon>
    </lineage>
</organism>
<evidence type="ECO:0000256" key="1">
    <source>
        <dbReference type="SAM" id="MobiDB-lite"/>
    </source>
</evidence>
<feature type="region of interest" description="Disordered" evidence="1">
    <location>
        <begin position="55"/>
        <end position="74"/>
    </location>
</feature>
<protein>
    <submittedName>
        <fullName evidence="2">Uncharacterized protein</fullName>
    </submittedName>
</protein>
<reference evidence="2" key="1">
    <citation type="submission" date="2022-06" db="EMBL/GenBank/DDBJ databases">
        <title>Complete genome sequences of two strains of the flax pathogen Septoria linicola.</title>
        <authorList>
            <person name="Lapalu N."/>
            <person name="Simon A."/>
            <person name="Demenou B."/>
            <person name="Paumier D."/>
            <person name="Guillot M.-P."/>
            <person name="Gout L."/>
            <person name="Valade R."/>
        </authorList>
    </citation>
    <scope>NUCLEOTIDE SEQUENCE</scope>
    <source>
        <strain evidence="2">SE15195</strain>
    </source>
</reference>
<dbReference type="AlphaFoldDB" id="A0A9Q9AGX7"/>